<evidence type="ECO:0000313" key="3">
    <source>
        <dbReference type="Proteomes" id="UP001152622"/>
    </source>
</evidence>
<reference evidence="2" key="1">
    <citation type="journal article" date="2023" name="Science">
        <title>Genome structures resolve the early diversification of teleost fishes.</title>
        <authorList>
            <person name="Parey E."/>
            <person name="Louis A."/>
            <person name="Montfort J."/>
            <person name="Bouchez O."/>
            <person name="Roques C."/>
            <person name="Iampietro C."/>
            <person name="Lluch J."/>
            <person name="Castinel A."/>
            <person name="Donnadieu C."/>
            <person name="Desvignes T."/>
            <person name="Floi Bucao C."/>
            <person name="Jouanno E."/>
            <person name="Wen M."/>
            <person name="Mejri S."/>
            <person name="Dirks R."/>
            <person name="Jansen H."/>
            <person name="Henkel C."/>
            <person name="Chen W.J."/>
            <person name="Zahm M."/>
            <person name="Cabau C."/>
            <person name="Klopp C."/>
            <person name="Thompson A.W."/>
            <person name="Robinson-Rechavi M."/>
            <person name="Braasch I."/>
            <person name="Lecointre G."/>
            <person name="Bobe J."/>
            <person name="Postlethwait J.H."/>
            <person name="Berthelot C."/>
            <person name="Roest Crollius H."/>
            <person name="Guiguen Y."/>
        </authorList>
    </citation>
    <scope>NUCLEOTIDE SEQUENCE</scope>
    <source>
        <strain evidence="2">WJC10195</strain>
    </source>
</reference>
<dbReference type="EMBL" id="JAINUF010000004">
    <property type="protein sequence ID" value="KAJ8363555.1"/>
    <property type="molecule type" value="Genomic_DNA"/>
</dbReference>
<accession>A0A9Q1FPQ7</accession>
<gene>
    <name evidence="2" type="ORF">SKAU_G00123860</name>
</gene>
<name>A0A9Q1FPQ7_SYNKA</name>
<proteinExistence type="predicted"/>
<dbReference type="Proteomes" id="UP001152622">
    <property type="component" value="Chromosome 4"/>
</dbReference>
<keyword evidence="3" id="KW-1185">Reference proteome</keyword>
<evidence type="ECO:0000313" key="2">
    <source>
        <dbReference type="EMBL" id="KAJ8363555.1"/>
    </source>
</evidence>
<dbReference type="AlphaFoldDB" id="A0A9Q1FPQ7"/>
<evidence type="ECO:0000256" key="1">
    <source>
        <dbReference type="SAM" id="MobiDB-lite"/>
    </source>
</evidence>
<organism evidence="2 3">
    <name type="scientific">Synaphobranchus kaupii</name>
    <name type="common">Kaup's arrowtooth eel</name>
    <dbReference type="NCBI Taxonomy" id="118154"/>
    <lineage>
        <taxon>Eukaryota</taxon>
        <taxon>Metazoa</taxon>
        <taxon>Chordata</taxon>
        <taxon>Craniata</taxon>
        <taxon>Vertebrata</taxon>
        <taxon>Euteleostomi</taxon>
        <taxon>Actinopterygii</taxon>
        <taxon>Neopterygii</taxon>
        <taxon>Teleostei</taxon>
        <taxon>Anguilliformes</taxon>
        <taxon>Synaphobranchidae</taxon>
        <taxon>Synaphobranchus</taxon>
    </lineage>
</organism>
<feature type="region of interest" description="Disordered" evidence="1">
    <location>
        <begin position="82"/>
        <end position="138"/>
    </location>
</feature>
<protein>
    <submittedName>
        <fullName evidence="2">Uncharacterized protein</fullName>
    </submittedName>
</protein>
<sequence>MFFVCRAVRRELRPRATRPAVRHVRLVCDPAAGGLAVSRRTPERCLHFGIKRRFLEGGMRSGFLRRELERSAESLCFERSARGFSLGGGGGIGSPGSPGRSDTRAVAETSAGGSPVDGPQKARAVNADVSNARMVSEA</sequence>
<feature type="compositionally biased region" description="Gly residues" evidence="1">
    <location>
        <begin position="85"/>
        <end position="96"/>
    </location>
</feature>
<comment type="caution">
    <text evidence="2">The sequence shown here is derived from an EMBL/GenBank/DDBJ whole genome shotgun (WGS) entry which is preliminary data.</text>
</comment>